<dbReference type="PANTHER" id="PTHR35585:SF1">
    <property type="entry name" value="HHE DOMAIN PROTEIN (AFU_ORTHOLOGUE AFUA_4G00730)"/>
    <property type="match status" value="1"/>
</dbReference>
<dbReference type="RefSeq" id="WP_141290155.1">
    <property type="nucleotide sequence ID" value="NZ_BAAAEW010000042.1"/>
</dbReference>
<accession>A0ABN1KFM0</accession>
<dbReference type="Proteomes" id="UP001500279">
    <property type="component" value="Unassembled WGS sequence"/>
</dbReference>
<dbReference type="PANTHER" id="PTHR35585">
    <property type="entry name" value="HHE DOMAIN PROTEIN (AFU_ORTHOLOGUE AFUA_4G00730)"/>
    <property type="match status" value="1"/>
</dbReference>
<sequence length="174" mass="18899">MRTTASHTASPAKSRTPDTSKTTGRAPDAITLLRADHAEVKKLFKDYEKLAKAEAPAGDRSSVALTICEMLTVHAQIEEEIFYPAAREVLPEGDLVDEATVEHASAKDLIAQIEAGKPDDDLYDAKVKVLGELIDHHVKEEQDELFPKVKKAGMDTKAVGAQLAARKAELMASH</sequence>
<dbReference type="Pfam" id="PF01814">
    <property type="entry name" value="Hemerythrin"/>
    <property type="match status" value="1"/>
</dbReference>
<feature type="compositionally biased region" description="Polar residues" evidence="1">
    <location>
        <begin position="1"/>
        <end position="23"/>
    </location>
</feature>
<dbReference type="CDD" id="cd12108">
    <property type="entry name" value="Hr-like"/>
    <property type="match status" value="1"/>
</dbReference>
<feature type="domain" description="Hemerythrin-like" evidence="2">
    <location>
        <begin position="29"/>
        <end position="149"/>
    </location>
</feature>
<keyword evidence="4" id="KW-1185">Reference proteome</keyword>
<comment type="caution">
    <text evidence="3">The sequence shown here is derived from an EMBL/GenBank/DDBJ whole genome shotgun (WGS) entry which is preliminary data.</text>
</comment>
<reference evidence="3 4" key="1">
    <citation type="journal article" date="2019" name="Int. J. Syst. Evol. Microbiol.">
        <title>The Global Catalogue of Microorganisms (GCM) 10K type strain sequencing project: providing services to taxonomists for standard genome sequencing and annotation.</title>
        <authorList>
            <consortium name="The Broad Institute Genomics Platform"/>
            <consortium name="The Broad Institute Genome Sequencing Center for Infectious Disease"/>
            <person name="Wu L."/>
            <person name="Ma J."/>
        </authorList>
    </citation>
    <scope>NUCLEOTIDE SEQUENCE [LARGE SCALE GENOMIC DNA]</scope>
    <source>
        <strain evidence="3 4">JCM 15503</strain>
    </source>
</reference>
<dbReference type="InterPro" id="IPR012312">
    <property type="entry name" value="Hemerythrin-like"/>
</dbReference>
<protein>
    <recommendedName>
        <fullName evidence="2">Hemerythrin-like domain-containing protein</fullName>
    </recommendedName>
</protein>
<evidence type="ECO:0000256" key="1">
    <source>
        <dbReference type="SAM" id="MobiDB-lite"/>
    </source>
</evidence>
<name>A0ABN1KFM0_9BURK</name>
<feature type="region of interest" description="Disordered" evidence="1">
    <location>
        <begin position="1"/>
        <end position="27"/>
    </location>
</feature>
<dbReference type="EMBL" id="BAAAEW010000042">
    <property type="protein sequence ID" value="GAA0765446.1"/>
    <property type="molecule type" value="Genomic_DNA"/>
</dbReference>
<evidence type="ECO:0000313" key="4">
    <source>
        <dbReference type="Proteomes" id="UP001500279"/>
    </source>
</evidence>
<gene>
    <name evidence="3" type="ORF">GCM10009107_52590</name>
</gene>
<organism evidence="3 4">
    <name type="scientific">Ideonella azotifigens</name>
    <dbReference type="NCBI Taxonomy" id="513160"/>
    <lineage>
        <taxon>Bacteria</taxon>
        <taxon>Pseudomonadati</taxon>
        <taxon>Pseudomonadota</taxon>
        <taxon>Betaproteobacteria</taxon>
        <taxon>Burkholderiales</taxon>
        <taxon>Sphaerotilaceae</taxon>
        <taxon>Ideonella</taxon>
    </lineage>
</organism>
<proteinExistence type="predicted"/>
<evidence type="ECO:0000313" key="3">
    <source>
        <dbReference type="EMBL" id="GAA0765446.1"/>
    </source>
</evidence>
<evidence type="ECO:0000259" key="2">
    <source>
        <dbReference type="Pfam" id="PF01814"/>
    </source>
</evidence>
<dbReference type="Gene3D" id="1.20.120.520">
    <property type="entry name" value="nmb1532 protein domain like"/>
    <property type="match status" value="1"/>
</dbReference>